<dbReference type="PRINTS" id="PR00922">
    <property type="entry name" value="DADACBPTASE3"/>
</dbReference>
<keyword evidence="3" id="KW-0812">Transmembrane</keyword>
<keyword evidence="3" id="KW-1133">Transmembrane helix</keyword>
<reference evidence="5" key="1">
    <citation type="submission" date="2016-10" db="EMBL/GenBank/DDBJ databases">
        <authorList>
            <person name="Varghese N."/>
        </authorList>
    </citation>
    <scope>NUCLEOTIDE SEQUENCE [LARGE SCALE GENOMIC DNA]</scope>
    <source>
        <strain evidence="5">DSM 45096 / BCRC 16803 / CGMCC 4.1857 / CIP 109030 / JCM 12277 / KCTC 19219 / NBRC 100920 / 33214</strain>
    </source>
</reference>
<keyword evidence="4" id="KW-0645">Protease</keyword>
<dbReference type="PANTHER" id="PTHR30023:SF0">
    <property type="entry name" value="PENICILLIN-SENSITIVE CARBOXYPEPTIDASE A"/>
    <property type="match status" value="1"/>
</dbReference>
<protein>
    <submittedName>
        <fullName evidence="4">D-alanyl-D-alanine carboxypeptidase / D-alanyl-D-alanine-endopeptidase (Penicillin-binding protein 4)</fullName>
    </submittedName>
</protein>
<keyword evidence="3" id="KW-0472">Membrane</keyword>
<dbReference type="GO" id="GO:0006508">
    <property type="term" value="P:proteolysis"/>
    <property type="evidence" value="ECO:0007669"/>
    <property type="project" value="InterPro"/>
</dbReference>
<dbReference type="GO" id="GO:0000270">
    <property type="term" value="P:peptidoglycan metabolic process"/>
    <property type="evidence" value="ECO:0007669"/>
    <property type="project" value="TreeGrafter"/>
</dbReference>
<gene>
    <name evidence="4" type="ORF">SAMN05414137_108193</name>
</gene>
<dbReference type="EMBL" id="FOAZ01000008">
    <property type="protein sequence ID" value="SEL40852.1"/>
    <property type="molecule type" value="Genomic_DNA"/>
</dbReference>
<dbReference type="Gene3D" id="3.40.710.10">
    <property type="entry name" value="DD-peptidase/beta-lactamase superfamily"/>
    <property type="match status" value="2"/>
</dbReference>
<dbReference type="GO" id="GO:0004185">
    <property type="term" value="F:serine-type carboxypeptidase activity"/>
    <property type="evidence" value="ECO:0007669"/>
    <property type="project" value="InterPro"/>
</dbReference>
<dbReference type="RefSeq" id="WP_143094399.1">
    <property type="nucleotide sequence ID" value="NZ_FOAZ01000008.1"/>
</dbReference>
<proteinExistence type="inferred from homology"/>
<sequence>MGKGRMGNWADRGSRSVAAARVAALRVTRKSVQVARQAAEAAARRAEPTRVSALRSARRAGRAYAYAPTRWVVGVAAGSGLVLAVVSIAAAGPWEGGQRASDAALARGHAVAGTGHHGRPTPKPAGPAWHDVADVLDPAGGSGTAPTPQGLAGALAGPLGATALGRVTASVVDVADGHTLYASGADQDQQPASTNKIATATAALSLLGPDHRFTTKVVGDATTGLTLVGGGDPTVTAATGADSLTALAAATAAALKAAAASPGTTSPSATPAATAHRVALHYDLSLFSLPALHPIGVNDNIALVQALTADEGRLDPTSTENAPRYSDPAAHAASVFAAALAADGVNVDTSPVTGTAPAGAPLLAQIRSAPLSDVVERMLTDSDNDIAEAVGHAVAIAAGRPATFTGAAQAVQAQLTRLGIQLGATHLADSSGLGDADELPAAVLTQLLVLDSSAAHPELRSVLSGLPIAGFTGTLDNRYGGPGSEAGLGVVRAKTGSLQTVNTLAGLVVDRSGRLLAFAFMSNGSSDQNAARAALDVLASRLATCGCS</sequence>
<comment type="similarity">
    <text evidence="1">Belongs to the peptidase S13 family.</text>
</comment>
<dbReference type="OrthoDB" id="56883at2"/>
<dbReference type="Pfam" id="PF02113">
    <property type="entry name" value="Peptidase_S13"/>
    <property type="match status" value="2"/>
</dbReference>
<dbReference type="NCBIfam" id="TIGR00666">
    <property type="entry name" value="PBP4"/>
    <property type="match status" value="1"/>
</dbReference>
<feature type="transmembrane region" description="Helical" evidence="3">
    <location>
        <begin position="71"/>
        <end position="94"/>
    </location>
</feature>
<evidence type="ECO:0000313" key="5">
    <source>
        <dbReference type="Proteomes" id="UP000183015"/>
    </source>
</evidence>
<name>A0A1H7PYM6_STRJI</name>
<evidence type="ECO:0000313" key="4">
    <source>
        <dbReference type="EMBL" id="SEL40852.1"/>
    </source>
</evidence>
<organism evidence="4 5">
    <name type="scientific">Streptacidiphilus jiangxiensis</name>
    <dbReference type="NCBI Taxonomy" id="235985"/>
    <lineage>
        <taxon>Bacteria</taxon>
        <taxon>Bacillati</taxon>
        <taxon>Actinomycetota</taxon>
        <taxon>Actinomycetes</taxon>
        <taxon>Kitasatosporales</taxon>
        <taxon>Streptomycetaceae</taxon>
        <taxon>Streptacidiphilus</taxon>
    </lineage>
</organism>
<dbReference type="Proteomes" id="UP000183015">
    <property type="component" value="Unassembled WGS sequence"/>
</dbReference>
<dbReference type="SUPFAM" id="SSF56601">
    <property type="entry name" value="beta-lactamase/transpeptidase-like"/>
    <property type="match status" value="1"/>
</dbReference>
<keyword evidence="5" id="KW-1185">Reference proteome</keyword>
<dbReference type="InterPro" id="IPR000667">
    <property type="entry name" value="Peptidase_S13"/>
</dbReference>
<keyword evidence="2" id="KW-0378">Hydrolase</keyword>
<dbReference type="AlphaFoldDB" id="A0A1H7PYM6"/>
<dbReference type="STRING" id="235985.SAMN05414137_108193"/>
<dbReference type="eggNOG" id="COG2027">
    <property type="taxonomic scope" value="Bacteria"/>
</dbReference>
<dbReference type="InterPro" id="IPR012338">
    <property type="entry name" value="Beta-lactam/transpept-like"/>
</dbReference>
<evidence type="ECO:0000256" key="3">
    <source>
        <dbReference type="SAM" id="Phobius"/>
    </source>
</evidence>
<accession>A0A1H7PYM6</accession>
<evidence type="ECO:0000256" key="1">
    <source>
        <dbReference type="ARBA" id="ARBA00006096"/>
    </source>
</evidence>
<dbReference type="PANTHER" id="PTHR30023">
    <property type="entry name" value="D-ALANYL-D-ALANINE CARBOXYPEPTIDASE"/>
    <property type="match status" value="1"/>
</dbReference>
<keyword evidence="4" id="KW-0121">Carboxypeptidase</keyword>
<evidence type="ECO:0000256" key="2">
    <source>
        <dbReference type="ARBA" id="ARBA00022801"/>
    </source>
</evidence>